<dbReference type="InterPro" id="IPR040357">
    <property type="entry name" value="Vma22/CCDC115"/>
</dbReference>
<name>H2AUQ3_KAZAF</name>
<dbReference type="PANTHER" id="PTHR31996">
    <property type="entry name" value="COILED-COIL DOMAIN-CONTAINING PROTEIN 115"/>
    <property type="match status" value="1"/>
</dbReference>
<evidence type="ECO:0000256" key="1">
    <source>
        <dbReference type="ARBA" id="ARBA00093634"/>
    </source>
</evidence>
<dbReference type="GeneID" id="13882427"/>
<feature type="region of interest" description="Disordered" evidence="2">
    <location>
        <begin position="81"/>
        <end position="107"/>
    </location>
</feature>
<evidence type="ECO:0000313" key="3">
    <source>
        <dbReference type="EMBL" id="CCF58103.1"/>
    </source>
</evidence>
<dbReference type="InParanoid" id="H2AUQ3"/>
<reference evidence="3 4" key="1">
    <citation type="journal article" date="2011" name="Proc. Natl. Acad. Sci. U.S.A.">
        <title>Evolutionary erosion of yeast sex chromosomes by mating-type switching accidents.</title>
        <authorList>
            <person name="Gordon J.L."/>
            <person name="Armisen D."/>
            <person name="Proux-Wera E."/>
            <person name="Oheigeartaigh S.S."/>
            <person name="Byrne K.P."/>
            <person name="Wolfe K.H."/>
        </authorList>
    </citation>
    <scope>NUCLEOTIDE SEQUENCE [LARGE SCALE GENOMIC DNA]</scope>
    <source>
        <strain evidence="4">ATCC 22294 / BCRC 22015 / CBS 2517 / CECT 1963 / NBRC 1671 / NRRL Y-8276</strain>
    </source>
</reference>
<dbReference type="GO" id="GO:0051082">
    <property type="term" value="F:unfolded protein binding"/>
    <property type="evidence" value="ECO:0007669"/>
    <property type="project" value="EnsemblFungi"/>
</dbReference>
<dbReference type="OrthoDB" id="4044452at2759"/>
<dbReference type="PANTHER" id="PTHR31996:SF2">
    <property type="entry name" value="COILED-COIL DOMAIN-CONTAINING PROTEIN 115"/>
    <property type="match status" value="1"/>
</dbReference>
<sequence>MSNEQYIELVGQLSRYNELLDALQLNFNEGFYNLARANFHNKDSLRGKYGKDYYDESYKGQYEIKIDEEVKYEVVKRESLPFQESDDEDEDGNDKVRSRKMKNPEKTIKKTDNYDPILMFGGGISIPASLRNCQKNFKNNLILIIEMINLKNDIDAQLKCIYTQNPL</sequence>
<dbReference type="Pfam" id="PF21730">
    <property type="entry name" value="Vma22_CCDC115"/>
    <property type="match status" value="1"/>
</dbReference>
<organism evidence="3 4">
    <name type="scientific">Kazachstania africana (strain ATCC 22294 / BCRC 22015 / CBS 2517 / CECT 1963 / NBRC 1671 / NRRL Y-8276)</name>
    <name type="common">Yeast</name>
    <name type="synonym">Kluyveromyces africanus</name>
    <dbReference type="NCBI Taxonomy" id="1071382"/>
    <lineage>
        <taxon>Eukaryota</taxon>
        <taxon>Fungi</taxon>
        <taxon>Dikarya</taxon>
        <taxon>Ascomycota</taxon>
        <taxon>Saccharomycotina</taxon>
        <taxon>Saccharomycetes</taxon>
        <taxon>Saccharomycetales</taxon>
        <taxon>Saccharomycetaceae</taxon>
        <taxon>Kazachstania</taxon>
    </lineage>
</organism>
<dbReference type="Proteomes" id="UP000005220">
    <property type="component" value="Chromosome 4"/>
</dbReference>
<dbReference type="RefSeq" id="XP_003957238.1">
    <property type="nucleotide sequence ID" value="XM_003957189.1"/>
</dbReference>
<dbReference type="STRING" id="1071382.H2AUQ3"/>
<dbReference type="HOGENOM" id="CLU_089394_0_0_1"/>
<evidence type="ECO:0000256" key="2">
    <source>
        <dbReference type="SAM" id="MobiDB-lite"/>
    </source>
</evidence>
<dbReference type="EMBL" id="HE650824">
    <property type="protein sequence ID" value="CCF58103.1"/>
    <property type="molecule type" value="Genomic_DNA"/>
</dbReference>
<accession>H2AUQ3</accession>
<evidence type="ECO:0000313" key="4">
    <source>
        <dbReference type="Proteomes" id="UP000005220"/>
    </source>
</evidence>
<gene>
    <name evidence="3" type="primary">KAFR0D04550</name>
    <name evidence="3" type="ORF">KAFR_0D04550</name>
</gene>
<dbReference type="FunCoup" id="H2AUQ3">
    <property type="interactions" value="77"/>
</dbReference>
<protein>
    <recommendedName>
        <fullName evidence="1">Vacuolar ATPase assembly protein VMA22</fullName>
    </recommendedName>
</protein>
<dbReference type="KEGG" id="kaf:KAFR_0D04550"/>
<dbReference type="GO" id="GO:1990871">
    <property type="term" value="C:Vma12-Vma22 assembly complex"/>
    <property type="evidence" value="ECO:0007669"/>
    <property type="project" value="EnsemblFungi"/>
</dbReference>
<dbReference type="eggNOG" id="ENOG502S50X">
    <property type="taxonomic scope" value="Eukaryota"/>
</dbReference>
<proteinExistence type="predicted"/>
<keyword evidence="4" id="KW-1185">Reference proteome</keyword>
<dbReference type="AlphaFoldDB" id="H2AUQ3"/>
<dbReference type="GO" id="GO:0070072">
    <property type="term" value="P:vacuolar proton-transporting V-type ATPase complex assembly"/>
    <property type="evidence" value="ECO:0007669"/>
    <property type="project" value="EnsemblFungi"/>
</dbReference>
<dbReference type="GO" id="GO:0007035">
    <property type="term" value="P:vacuolar acidification"/>
    <property type="evidence" value="ECO:0007669"/>
    <property type="project" value="EnsemblFungi"/>
</dbReference>